<gene>
    <name evidence="2" type="ORF">AVDCRST_MAG13-3780</name>
</gene>
<accession>A0A6J4TLQ0</accession>
<feature type="region of interest" description="Disordered" evidence="1">
    <location>
        <begin position="40"/>
        <end position="72"/>
    </location>
</feature>
<evidence type="ECO:0000313" key="2">
    <source>
        <dbReference type="EMBL" id="CAA9526467.1"/>
    </source>
</evidence>
<evidence type="ECO:0000256" key="1">
    <source>
        <dbReference type="SAM" id="MobiDB-lite"/>
    </source>
</evidence>
<feature type="region of interest" description="Disordered" evidence="1">
    <location>
        <begin position="91"/>
        <end position="188"/>
    </location>
</feature>
<keyword evidence="2" id="KW-0282">Flagellum</keyword>
<name>A0A6J4TLQ0_9ACTN</name>
<feature type="non-terminal residue" evidence="2">
    <location>
        <position position="1"/>
    </location>
</feature>
<organism evidence="2">
    <name type="scientific">uncultured Solirubrobacteraceae bacterium</name>
    <dbReference type="NCBI Taxonomy" id="1162706"/>
    <lineage>
        <taxon>Bacteria</taxon>
        <taxon>Bacillati</taxon>
        <taxon>Actinomycetota</taxon>
        <taxon>Thermoleophilia</taxon>
        <taxon>Solirubrobacterales</taxon>
        <taxon>Solirubrobacteraceae</taxon>
        <taxon>environmental samples</taxon>
    </lineage>
</organism>
<feature type="compositionally biased region" description="Low complexity" evidence="1">
    <location>
        <begin position="103"/>
        <end position="113"/>
    </location>
</feature>
<dbReference type="EMBL" id="CADCVO010000585">
    <property type="protein sequence ID" value="CAA9526467.1"/>
    <property type="molecule type" value="Genomic_DNA"/>
</dbReference>
<feature type="compositionally biased region" description="Basic and acidic residues" evidence="1">
    <location>
        <begin position="56"/>
        <end position="69"/>
    </location>
</feature>
<sequence>RTRAGDQVRDVRDHAHQGRDHRRAALAGLGAAVGALAGAGDREGQLQARAPPAARADGRGDGGGAEDHGAGVPGLAAADLQLDDRGARRAVDGVGLLGRPDLAAGHHPGPRRAGPGRGDGPDRAQGPRGGRDLAPARAREARGGAVLLREPDPARDRGGPRRHRVADLPAAHQGRPAAALAADRRRGV</sequence>
<reference evidence="2" key="1">
    <citation type="submission" date="2020-02" db="EMBL/GenBank/DDBJ databases">
        <authorList>
            <person name="Meier V. D."/>
        </authorList>
    </citation>
    <scope>NUCLEOTIDE SEQUENCE</scope>
    <source>
        <strain evidence="2">AVDCRST_MAG13</strain>
    </source>
</reference>
<dbReference type="AlphaFoldDB" id="A0A6J4TLQ0"/>
<feature type="non-terminal residue" evidence="2">
    <location>
        <position position="188"/>
    </location>
</feature>
<feature type="compositionally biased region" description="Basic and acidic residues" evidence="1">
    <location>
        <begin position="149"/>
        <end position="159"/>
    </location>
</feature>
<keyword evidence="2" id="KW-0969">Cilium</keyword>
<feature type="region of interest" description="Disordered" evidence="1">
    <location>
        <begin position="1"/>
        <end position="22"/>
    </location>
</feature>
<proteinExistence type="predicted"/>
<feature type="compositionally biased region" description="Basic and acidic residues" evidence="1">
    <location>
        <begin position="1"/>
        <end position="18"/>
    </location>
</feature>
<protein>
    <submittedName>
        <fullName evidence="2">RNA polymerase sigma factor for flagellar operon</fullName>
    </submittedName>
</protein>
<keyword evidence="2" id="KW-0966">Cell projection</keyword>